<feature type="transmembrane region" description="Helical" evidence="6">
    <location>
        <begin position="191"/>
        <end position="212"/>
    </location>
</feature>
<evidence type="ECO:0000256" key="2">
    <source>
        <dbReference type="ARBA" id="ARBA00009773"/>
    </source>
</evidence>
<name>A0A1H8FYH1_9HYPH</name>
<feature type="transmembrane region" description="Helical" evidence="6">
    <location>
        <begin position="240"/>
        <end position="265"/>
    </location>
</feature>
<feature type="transmembrane region" description="Helical" evidence="6">
    <location>
        <begin position="305"/>
        <end position="323"/>
    </location>
</feature>
<keyword evidence="4 6" id="KW-1133">Transmembrane helix</keyword>
<keyword evidence="5 6" id="KW-0472">Membrane</keyword>
<evidence type="ECO:0000256" key="6">
    <source>
        <dbReference type="SAM" id="Phobius"/>
    </source>
</evidence>
<evidence type="ECO:0000313" key="10">
    <source>
        <dbReference type="Proteomes" id="UP000198939"/>
    </source>
</evidence>
<dbReference type="Proteomes" id="UP000183063">
    <property type="component" value="Unassembled WGS sequence"/>
</dbReference>
<comment type="subcellular location">
    <subcellularLocation>
        <location evidence="1">Membrane</location>
        <topology evidence="1">Multi-pass membrane protein</topology>
    </subcellularLocation>
</comment>
<dbReference type="RefSeq" id="WP_072372086.1">
    <property type="nucleotide sequence ID" value="NZ_FNXB01000005.1"/>
</dbReference>
<protein>
    <submittedName>
        <fullName evidence="8">Predicted PurR-regulated permease PerM</fullName>
    </submittedName>
    <submittedName>
        <fullName evidence="7">Transport of quorum-sensing signal protein</fullName>
    </submittedName>
</protein>
<dbReference type="OrthoDB" id="9799225at2"/>
<feature type="transmembrane region" description="Helical" evidence="6">
    <location>
        <begin position="343"/>
        <end position="373"/>
    </location>
</feature>
<comment type="similarity">
    <text evidence="2">Belongs to the autoinducer-2 exporter (AI-2E) (TC 2.A.86) family.</text>
</comment>
<dbReference type="Pfam" id="PF01594">
    <property type="entry name" value="AI-2E_transport"/>
    <property type="match status" value="1"/>
</dbReference>
<dbReference type="PANTHER" id="PTHR21716:SF16">
    <property type="entry name" value="BLL1467 PROTEIN"/>
    <property type="match status" value="1"/>
</dbReference>
<keyword evidence="10" id="KW-1185">Reference proteome</keyword>
<feature type="transmembrane region" description="Helical" evidence="6">
    <location>
        <begin position="74"/>
        <end position="91"/>
    </location>
</feature>
<evidence type="ECO:0000256" key="5">
    <source>
        <dbReference type="ARBA" id="ARBA00023136"/>
    </source>
</evidence>
<dbReference type="STRING" id="501024.RTCCBAU85039_1221"/>
<feature type="transmembrane region" description="Helical" evidence="6">
    <location>
        <begin position="103"/>
        <end position="125"/>
    </location>
</feature>
<reference evidence="7" key="1">
    <citation type="submission" date="2016-10" db="EMBL/GenBank/DDBJ databases">
        <authorList>
            <person name="de Groot N.N."/>
        </authorList>
    </citation>
    <scope>NUCLEOTIDE SEQUENCE [LARGE SCALE GENOMIC DNA]</scope>
    <source>
        <strain evidence="7">CCBAU85039</strain>
    </source>
</reference>
<reference evidence="9" key="3">
    <citation type="submission" date="2016-10" db="EMBL/GenBank/DDBJ databases">
        <authorList>
            <person name="Wibberg D."/>
        </authorList>
    </citation>
    <scope>NUCLEOTIDE SEQUENCE [LARGE SCALE GENOMIC DNA]</scope>
</reference>
<organism evidence="7 9">
    <name type="scientific">Rhizobium tibeticum</name>
    <dbReference type="NCBI Taxonomy" id="501024"/>
    <lineage>
        <taxon>Bacteria</taxon>
        <taxon>Pseudomonadati</taxon>
        <taxon>Pseudomonadota</taxon>
        <taxon>Alphaproteobacteria</taxon>
        <taxon>Hyphomicrobiales</taxon>
        <taxon>Rhizobiaceae</taxon>
        <taxon>Rhizobium/Agrobacterium group</taxon>
        <taxon>Rhizobium</taxon>
    </lineage>
</organism>
<proteinExistence type="inferred from homology"/>
<evidence type="ECO:0000256" key="1">
    <source>
        <dbReference type="ARBA" id="ARBA00004141"/>
    </source>
</evidence>
<dbReference type="AlphaFoldDB" id="A0A1H8FYH1"/>
<dbReference type="GO" id="GO:0055085">
    <property type="term" value="P:transmembrane transport"/>
    <property type="evidence" value="ECO:0007669"/>
    <property type="project" value="TreeGrafter"/>
</dbReference>
<evidence type="ECO:0000313" key="8">
    <source>
        <dbReference type="EMBL" id="SEN36793.1"/>
    </source>
</evidence>
<gene>
    <name evidence="7" type="primary">tqsA_1</name>
    <name evidence="7" type="ORF">RTCCBAU85039_1221</name>
    <name evidence="8" type="ORF">SAMN05216228_100429</name>
</gene>
<reference evidence="8 10" key="2">
    <citation type="submission" date="2016-10" db="EMBL/GenBank/DDBJ databases">
        <authorList>
            <person name="Varghese N."/>
            <person name="Submissions S."/>
        </authorList>
    </citation>
    <scope>NUCLEOTIDE SEQUENCE [LARGE SCALE GENOMIC DNA]</scope>
    <source>
        <strain evidence="8 10">CGMCC 1.7071</strain>
    </source>
</reference>
<dbReference type="EMBL" id="FNXB01000005">
    <property type="protein sequence ID" value="SEH57704.1"/>
    <property type="molecule type" value="Genomic_DNA"/>
</dbReference>
<feature type="transmembrane region" description="Helical" evidence="6">
    <location>
        <begin position="50"/>
        <end position="68"/>
    </location>
</feature>
<evidence type="ECO:0000313" key="9">
    <source>
        <dbReference type="Proteomes" id="UP000183063"/>
    </source>
</evidence>
<dbReference type="EMBL" id="FOCV01000004">
    <property type="protein sequence ID" value="SEN36793.1"/>
    <property type="molecule type" value="Genomic_DNA"/>
</dbReference>
<feature type="transmembrane region" description="Helical" evidence="6">
    <location>
        <begin position="271"/>
        <end position="298"/>
    </location>
</feature>
<evidence type="ECO:0000313" key="7">
    <source>
        <dbReference type="EMBL" id="SEH57704.1"/>
    </source>
</evidence>
<dbReference type="Proteomes" id="UP000198939">
    <property type="component" value="Unassembled WGS sequence"/>
</dbReference>
<evidence type="ECO:0000256" key="4">
    <source>
        <dbReference type="ARBA" id="ARBA00022989"/>
    </source>
</evidence>
<dbReference type="InterPro" id="IPR002549">
    <property type="entry name" value="AI-2E-like"/>
</dbReference>
<dbReference type="PANTHER" id="PTHR21716">
    <property type="entry name" value="TRANSMEMBRANE PROTEIN"/>
    <property type="match status" value="1"/>
</dbReference>
<keyword evidence="3 6" id="KW-0812">Transmembrane</keyword>
<sequence>MGIASGIRKQASKITMGERSVSAWAEKLKQDTEEMPQAPMHRVEKDGLDITMAWAVIGIFAMLALSAIYMMSLILVPVTLAVVVGMILGLLAEKLSRLGVPRITNAVILSTGVALVIVLVANSLAGPLTTLANEGPAFVEKTFNRLMPYLERIRWLHITPETFQGGPMSSDKLLENTGNVLHLISANLTPALVQALIFFAALLLFLAGRVSLRRSIIMVFRTRPQRLAAIRVINSVEQVLGFYFATASLIYLCLGVMMMVIAYLGGLSAPVLWGFFAFLSSFIPYLGIASMTLAAAIAGIITHDGLLVGLMPAAAFFIVHLIMENLVFPAVMGKRLEINPFVVFLAILFWTWMWGAVGAMLALPLSLIVMTIIDELFIEERLQPQLPK</sequence>
<evidence type="ECO:0000256" key="3">
    <source>
        <dbReference type="ARBA" id="ARBA00022692"/>
    </source>
</evidence>
<dbReference type="GO" id="GO:0016020">
    <property type="term" value="C:membrane"/>
    <property type="evidence" value="ECO:0007669"/>
    <property type="project" value="UniProtKB-SubCell"/>
</dbReference>
<accession>A0A1H8FYH1</accession>